<accession>U4LAK4</accession>
<sequence>MDSFSFAPPNRQSTVLSSERKDSAAVYESDIGEHNRILLNRADSGFEDDNPVLSHYAETDKLGFSGTASLLINSVIGGGIFSTPISILQGTESVGISLLFWLLGALIAFAGLCVNLELGLTIPRRRLHFSDGPTDVWIPRSGGEKNYLEWIYKRPAYLATCVYAVVYILLAHTAGNAIFFARYILECFDIAEPGIWQEKWIAIAALTVVCGLHGLWRKGGIWASNVLAGFKVLILLFIIIVGFAMSGGAFKKVNPATDNFDVRTSFKTTEKNPYEFVSAMFMVRFSYSGYESVNYVMSDIKRPKKTLKKSTFSAMSLVSVLYILTNVSYFCVIPKHAILAANSNSRMAVIFFDQIFGPNTTASRILPALCAISAFGNLLSNAFTNAKVKQEIAKEGVLPFSKFWSLQFNSSQLFLRWLQPNARPNSVSTSSTVMTEFGQTPVPALFLHWLVSVFLILVLNDKDSFAFLNYLRSYAIDACIGLLLAAGLLYKRYSTGGKWTERSGFKPWLGPAIPLFYLLSNIYLVFVPWVSIGNASAIMQVAWYLVPTVTMAVFAGGVAYWGGLRTVELARSKKLKTERTPYFDRDEYILEEVRTAWVIAGAENDPEEEPVELY</sequence>
<gene>
    <name evidence="6" type="ORF">PCON_10467</name>
</gene>
<feature type="transmembrane region" description="Helical" evidence="5">
    <location>
        <begin position="70"/>
        <end position="88"/>
    </location>
</feature>
<dbReference type="PANTHER" id="PTHR11785">
    <property type="entry name" value="AMINO ACID TRANSPORTER"/>
    <property type="match status" value="1"/>
</dbReference>
<reference evidence="6 7" key="1">
    <citation type="journal article" date="2013" name="PLoS Genet.">
        <title>The genome and development-dependent transcriptomes of Pyronema confluens: a window into fungal evolution.</title>
        <authorList>
            <person name="Traeger S."/>
            <person name="Altegoer F."/>
            <person name="Freitag M."/>
            <person name="Gabaldon T."/>
            <person name="Kempken F."/>
            <person name="Kumar A."/>
            <person name="Marcet-Houben M."/>
            <person name="Poggeler S."/>
            <person name="Stajich J.E."/>
            <person name="Nowrousian M."/>
        </authorList>
    </citation>
    <scope>NUCLEOTIDE SEQUENCE [LARGE SCALE GENOMIC DNA]</scope>
    <source>
        <strain evidence="7">CBS 100304</strain>
        <tissue evidence="6">Vegetative mycelium</tissue>
    </source>
</reference>
<evidence type="ECO:0000256" key="2">
    <source>
        <dbReference type="ARBA" id="ARBA00022692"/>
    </source>
</evidence>
<dbReference type="EMBL" id="HF935572">
    <property type="protein sequence ID" value="CCX10873.1"/>
    <property type="molecule type" value="Genomic_DNA"/>
</dbReference>
<keyword evidence="7" id="KW-1185">Reference proteome</keyword>
<evidence type="ECO:0000256" key="4">
    <source>
        <dbReference type="ARBA" id="ARBA00023136"/>
    </source>
</evidence>
<dbReference type="AlphaFoldDB" id="U4LAK4"/>
<name>U4LAK4_PYROM</name>
<feature type="transmembrane region" description="Helical" evidence="5">
    <location>
        <begin position="228"/>
        <end position="250"/>
    </location>
</feature>
<evidence type="ECO:0000256" key="3">
    <source>
        <dbReference type="ARBA" id="ARBA00022989"/>
    </source>
</evidence>
<organism evidence="6 7">
    <name type="scientific">Pyronema omphalodes (strain CBS 100304)</name>
    <name type="common">Pyronema confluens</name>
    <dbReference type="NCBI Taxonomy" id="1076935"/>
    <lineage>
        <taxon>Eukaryota</taxon>
        <taxon>Fungi</taxon>
        <taxon>Dikarya</taxon>
        <taxon>Ascomycota</taxon>
        <taxon>Pezizomycotina</taxon>
        <taxon>Pezizomycetes</taxon>
        <taxon>Pezizales</taxon>
        <taxon>Pyronemataceae</taxon>
        <taxon>Pyronema</taxon>
    </lineage>
</organism>
<feature type="transmembrane region" description="Helical" evidence="5">
    <location>
        <begin position="312"/>
        <end position="332"/>
    </location>
</feature>
<feature type="transmembrane region" description="Helical" evidence="5">
    <location>
        <begin position="471"/>
        <end position="490"/>
    </location>
</feature>
<dbReference type="PANTHER" id="PTHR11785:SF353">
    <property type="entry name" value="METHIONINE TRANSPORTER (EUROFUNG)"/>
    <property type="match status" value="1"/>
</dbReference>
<evidence type="ECO:0000256" key="1">
    <source>
        <dbReference type="ARBA" id="ARBA00004141"/>
    </source>
</evidence>
<comment type="subcellular location">
    <subcellularLocation>
        <location evidence="1">Membrane</location>
        <topology evidence="1">Multi-pass membrane protein</topology>
    </subcellularLocation>
</comment>
<dbReference type="STRING" id="1076935.U4LAK4"/>
<dbReference type="GO" id="GO:0015179">
    <property type="term" value="F:L-amino acid transmembrane transporter activity"/>
    <property type="evidence" value="ECO:0007669"/>
    <property type="project" value="TreeGrafter"/>
</dbReference>
<dbReference type="InterPro" id="IPR050598">
    <property type="entry name" value="AminoAcid_Transporter"/>
</dbReference>
<dbReference type="GO" id="GO:0016020">
    <property type="term" value="C:membrane"/>
    <property type="evidence" value="ECO:0007669"/>
    <property type="project" value="UniProtKB-SubCell"/>
</dbReference>
<keyword evidence="4 5" id="KW-0472">Membrane</keyword>
<feature type="transmembrane region" description="Helical" evidence="5">
    <location>
        <begin position="156"/>
        <end position="180"/>
    </location>
</feature>
<keyword evidence="2 5" id="KW-0812">Transmembrane</keyword>
<dbReference type="Pfam" id="PF13520">
    <property type="entry name" value="AA_permease_2"/>
    <property type="match status" value="1"/>
</dbReference>
<feature type="transmembrane region" description="Helical" evidence="5">
    <location>
        <begin position="200"/>
        <end position="216"/>
    </location>
</feature>
<proteinExistence type="predicted"/>
<dbReference type="OMA" id="SESVILM"/>
<feature type="transmembrane region" description="Helical" evidence="5">
    <location>
        <begin position="511"/>
        <end position="530"/>
    </location>
</feature>
<keyword evidence="3 5" id="KW-1133">Transmembrane helix</keyword>
<protein>
    <submittedName>
        <fullName evidence="6">Similar to High-affinity methionine permease acc. no. P50276</fullName>
    </submittedName>
</protein>
<evidence type="ECO:0000256" key="5">
    <source>
        <dbReference type="SAM" id="Phobius"/>
    </source>
</evidence>
<evidence type="ECO:0000313" key="6">
    <source>
        <dbReference type="EMBL" id="CCX10873.1"/>
    </source>
</evidence>
<feature type="transmembrane region" description="Helical" evidence="5">
    <location>
        <begin position="542"/>
        <end position="564"/>
    </location>
</feature>
<feature type="transmembrane region" description="Helical" evidence="5">
    <location>
        <begin position="94"/>
        <end position="116"/>
    </location>
</feature>
<evidence type="ECO:0000313" key="7">
    <source>
        <dbReference type="Proteomes" id="UP000018144"/>
    </source>
</evidence>
<dbReference type="InterPro" id="IPR002293">
    <property type="entry name" value="AA/rel_permease1"/>
</dbReference>
<feature type="transmembrane region" description="Helical" evidence="5">
    <location>
        <begin position="442"/>
        <end position="459"/>
    </location>
</feature>
<dbReference type="Gene3D" id="1.20.1740.10">
    <property type="entry name" value="Amino acid/polyamine transporter I"/>
    <property type="match status" value="1"/>
</dbReference>
<dbReference type="Proteomes" id="UP000018144">
    <property type="component" value="Unassembled WGS sequence"/>
</dbReference>
<dbReference type="eggNOG" id="KOG1287">
    <property type="taxonomic scope" value="Eukaryota"/>
</dbReference>
<dbReference type="OrthoDB" id="5982228at2759"/>
<dbReference type="PIRSF" id="PIRSF006060">
    <property type="entry name" value="AA_transporter"/>
    <property type="match status" value="1"/>
</dbReference>